<evidence type="ECO:0000256" key="1">
    <source>
        <dbReference type="ARBA" id="ARBA00004123"/>
    </source>
</evidence>
<dbReference type="GO" id="GO:0006355">
    <property type="term" value="P:regulation of DNA-templated transcription"/>
    <property type="evidence" value="ECO:0007669"/>
    <property type="project" value="InterPro"/>
</dbReference>
<dbReference type="GO" id="GO:0000182">
    <property type="term" value="F:rDNA binding"/>
    <property type="evidence" value="ECO:0007669"/>
    <property type="project" value="TreeGrafter"/>
</dbReference>
<comment type="subcellular location">
    <subcellularLocation>
        <location evidence="1">Nucleus</location>
    </subcellularLocation>
</comment>
<comment type="caution">
    <text evidence="6">The sequence shown here is derived from an EMBL/GenBank/DDBJ whole genome shotgun (WGS) entry which is preliminary data.</text>
</comment>
<dbReference type="PANTHER" id="PTHR13213">
    <property type="entry name" value="MYB-BINDING PROTEIN 1A FAMILY MEMBER"/>
    <property type="match status" value="1"/>
</dbReference>
<protein>
    <submittedName>
        <fullName evidence="6">DNA polymerase phi subunit</fullName>
    </submittedName>
</protein>
<dbReference type="Proteomes" id="UP000199727">
    <property type="component" value="Unassembled WGS sequence"/>
</dbReference>
<dbReference type="EMBL" id="AMKT01000083">
    <property type="protein sequence ID" value="OXG13061.1"/>
    <property type="molecule type" value="Genomic_DNA"/>
</dbReference>
<dbReference type="InterPro" id="IPR016024">
    <property type="entry name" value="ARM-type_fold"/>
</dbReference>
<organism evidence="6 7">
    <name type="scientific">Cryptococcus neoformans Tu259-1</name>
    <dbReference type="NCBI Taxonomy" id="1230072"/>
    <lineage>
        <taxon>Eukaryota</taxon>
        <taxon>Fungi</taxon>
        <taxon>Dikarya</taxon>
        <taxon>Basidiomycota</taxon>
        <taxon>Agaricomycotina</taxon>
        <taxon>Tremellomycetes</taxon>
        <taxon>Tremellales</taxon>
        <taxon>Cryptococcaceae</taxon>
        <taxon>Cryptococcus</taxon>
        <taxon>Cryptococcus neoformans species complex</taxon>
    </lineage>
</organism>
<keyword evidence="4" id="KW-0175">Coiled coil</keyword>
<feature type="coiled-coil region" evidence="4">
    <location>
        <begin position="666"/>
        <end position="696"/>
    </location>
</feature>
<evidence type="ECO:0000256" key="4">
    <source>
        <dbReference type="SAM" id="Coils"/>
    </source>
</evidence>
<feature type="region of interest" description="Disordered" evidence="5">
    <location>
        <begin position="37"/>
        <end position="93"/>
    </location>
</feature>
<dbReference type="GO" id="GO:0005730">
    <property type="term" value="C:nucleolus"/>
    <property type="evidence" value="ECO:0007669"/>
    <property type="project" value="InterPro"/>
</dbReference>
<reference evidence="6 7" key="1">
    <citation type="submission" date="2017-06" db="EMBL/GenBank/DDBJ databases">
        <title>Global population genomics of the pathogenic fungus Cryptococcus neoformans var. grubii.</title>
        <authorList>
            <person name="Cuomo C."/>
            <person name="Litvintseva A."/>
            <person name="Chen Y."/>
            <person name="Young S."/>
            <person name="Zeng Q."/>
            <person name="Chapman S."/>
            <person name="Gujja S."/>
            <person name="Saif S."/>
            <person name="Birren B."/>
        </authorList>
    </citation>
    <scope>NUCLEOTIDE SEQUENCE [LARGE SCALE GENOMIC DNA]</scope>
    <source>
        <strain evidence="6 7">Tu259-1</strain>
    </source>
</reference>
<keyword evidence="3" id="KW-0539">Nucleus</keyword>
<evidence type="ECO:0000313" key="6">
    <source>
        <dbReference type="EMBL" id="OXG13061.1"/>
    </source>
</evidence>
<proteinExistence type="inferred from homology"/>
<dbReference type="PANTHER" id="PTHR13213:SF2">
    <property type="entry name" value="MYB-BINDING PROTEIN 1A"/>
    <property type="match status" value="1"/>
</dbReference>
<gene>
    <name evidence="6" type="ORF">C361_06251</name>
</gene>
<feature type="compositionally biased region" description="Basic and acidic residues" evidence="5">
    <location>
        <begin position="79"/>
        <end position="93"/>
    </location>
</feature>
<evidence type="ECO:0000256" key="5">
    <source>
        <dbReference type="SAM" id="MobiDB-lite"/>
    </source>
</evidence>
<comment type="similarity">
    <text evidence="2">Belongs to the MYBBP1A family.</text>
</comment>
<accession>A0A854Q6Y5</accession>
<evidence type="ECO:0000313" key="7">
    <source>
        <dbReference type="Proteomes" id="UP000199727"/>
    </source>
</evidence>
<dbReference type="OrthoDB" id="342531at2759"/>
<name>A0A854Q6Y5_CRYNE</name>
<evidence type="ECO:0000256" key="2">
    <source>
        <dbReference type="ARBA" id="ARBA00006809"/>
    </source>
</evidence>
<feature type="compositionally biased region" description="Acidic residues" evidence="5">
    <location>
        <begin position="755"/>
        <end position="796"/>
    </location>
</feature>
<dbReference type="AlphaFoldDB" id="A0A854Q6Y5"/>
<feature type="region of interest" description="Disordered" evidence="5">
    <location>
        <begin position="747"/>
        <end position="798"/>
    </location>
</feature>
<dbReference type="SUPFAM" id="SSF48371">
    <property type="entry name" value="ARM repeat"/>
    <property type="match status" value="1"/>
</dbReference>
<dbReference type="Pfam" id="PF04931">
    <property type="entry name" value="DNA_pol_phi"/>
    <property type="match status" value="1"/>
</dbReference>
<evidence type="ECO:0000256" key="3">
    <source>
        <dbReference type="ARBA" id="ARBA00023242"/>
    </source>
</evidence>
<dbReference type="InterPro" id="IPR007015">
    <property type="entry name" value="DNA_pol_V/MYBBP1A"/>
</dbReference>
<sequence>MTSNVLPLFWPLSNSSKETRITASASLVSSLESFQRSFSQNAGSSKGKESEDGDEDEESASDSEESAMEVDASDDEEGKDEKDSQAAKLDRQLSKDNAEDVVYSVKRLVRGLGSSRENSRLGFAVALTELLSRIPTVTARQVFSLVIRNSQYSKNMKGSDERDMMFARLFGMTAIVQSQSLFAPSATKDDFRGVIEELEKLGQAKAWMRESAWWTLVQSVLLLLGSKVQWKEDALHEVIDVVFEEKGWTQEKVALVLTLEQSGIDIDWKTYLAPTFKHNPLLSIHNLVTLGRILKETTGDEEDGVSATITGSWKPQLHFVWNIILDRYFGSSALSTTLAPFQDFFRVVVDESLLSNTSSPQRRYWGFQVFERALPLLPSSQMPLIFTPNFMRCWMNNLSSPDRYLHKAAQQIAKKVQDIIKENPKVGFTLLSQLVGKHGRPDFDKVTKTKTVESIMGKLNEEGVKDFVDFLKETILGASSHENLDTARLAERRSWALDQIQALCRNGSVPKDDTWVSPLFDFLLVHGFFIIRSANKKSPVAAIHYVPKPPLSENTSTACRAKFFACAVELTTASIPRKNGSEDSKARQQGCDASGRLWLRRAIDIVSILVDDKKHVEVIADADEEIKSIRNTALESLSSLDKVKEDRRSISKAFEILISFFILQTYDEVEDSLENLEEVNTAAQQYLDQKEEEETQAVDLLLDVLIALLDKGSSDLRNLANLVFDIISPELTKSSLDLLSAQLEQSAAEAAANESAEESDGDADGDDAASDSDDGETNEEDEDEEEGEEDDEDLGDVDPAFRQRVAEALKMSGMDAGEDVEEGSEAESEEYWDDDQMMKVDEQLAQVFRERAAAASKNDMKHILTESIHFKNRILDFYDTYAKRQPTNPLIIDVVLTLLKLIRSGGVSEAEVANKAAGILRSKFNKPKDVPSTVDVEAASESLKAIHSMARKAHSAEFSTLCSVCSLFVSRAIDASSTTSSSTTSAVVDIYRTTLKDFMIRKASLVHPPFLLEFIKRFPLRAFSLHDDLVNYVAPGASVNAFRQLQAYNALQILAQHLPVISKSLSPSEVAKFVQEASGSVFTTLETAAEASSDSKDALNAQKLKDIVKFALQLARNSKNVGVSWDIRRVSEVGETLKHGRRTKEMKGVHSMWIQLEAILGNKKGEKRKR</sequence>
<feature type="compositionally biased region" description="Acidic residues" evidence="5">
    <location>
        <begin position="51"/>
        <end position="78"/>
    </location>
</feature>